<dbReference type="InterPro" id="IPR003593">
    <property type="entry name" value="AAA+_ATPase"/>
</dbReference>
<feature type="domain" description="AAA+ ATPase" evidence="4">
    <location>
        <begin position="216"/>
        <end position="344"/>
    </location>
</feature>
<dbReference type="Proteomes" id="UP001363151">
    <property type="component" value="Unassembled WGS sequence"/>
</dbReference>
<dbReference type="InterPro" id="IPR057495">
    <property type="entry name" value="AAA_lid_BCS1"/>
</dbReference>
<comment type="similarity">
    <text evidence="1">Belongs to the AAA ATPase family. BCS1 subfamily.</text>
</comment>
<evidence type="ECO:0000256" key="1">
    <source>
        <dbReference type="ARBA" id="ARBA00007448"/>
    </source>
</evidence>
<dbReference type="PANTHER" id="PTHR23070">
    <property type="entry name" value="BCS1 AAA-TYPE ATPASE"/>
    <property type="match status" value="1"/>
</dbReference>
<dbReference type="SUPFAM" id="SSF52540">
    <property type="entry name" value="P-loop containing nucleoside triphosphate hydrolases"/>
    <property type="match status" value="1"/>
</dbReference>
<evidence type="ECO:0000256" key="2">
    <source>
        <dbReference type="ARBA" id="ARBA00022741"/>
    </source>
</evidence>
<dbReference type="Pfam" id="PF00004">
    <property type="entry name" value="AAA"/>
    <property type="match status" value="1"/>
</dbReference>
<sequence>MPTYEDLPFDATSISDPELAALLPDGADYVELPPNEGQLRELVLAAVAKDAACKSFLVKQTEKRDDDEDDDEESSLDDCGCPAGERTAVLAGLGLFKVGDLWVLHQTVGEPCGTDCGVALYRSLVVFASKAAGGLARVRKFCDDLIEASEVADPRRYAIYRWHLRHQYWRHESRELARPLESIVLPAATKSRVVGDLAEFLSSDTRKFYTQHGVPYRRSYLFYGVPGAGKSSLIAGLAGKFQRNVCYLQLCDKEMSDDALKTAIHRVPSRSIVVLEDIDAMFQKNRQKKNDTPLTFSGLLNALDGIGSNSGQIFVLTTNERENLDEALIRHGRVDVQVEFRYCVAEQASLMFENFYPAADAGLAGDFAKKLFEVLGDRPLSTAALQGFFIHRRRATAREALDGGACAPLRTRRATGGAARQRSISSATFSCDAAR</sequence>
<reference evidence="5 6" key="1">
    <citation type="submission" date="2024-03" db="EMBL/GenBank/DDBJ databases">
        <title>Aureococcus anophagefferens CCMP1851 and Kratosvirus quantuckense: Draft genome of a second virus-susceptible host strain in the model system.</title>
        <authorList>
            <person name="Chase E."/>
            <person name="Truchon A.R."/>
            <person name="Schepens W."/>
            <person name="Wilhelm S.W."/>
        </authorList>
    </citation>
    <scope>NUCLEOTIDE SEQUENCE [LARGE SCALE GENOMIC DNA]</scope>
    <source>
        <strain evidence="5 6">CCMP1851</strain>
    </source>
</reference>
<gene>
    <name evidence="5" type="ORF">SO694_00007615</name>
</gene>
<dbReference type="InterPro" id="IPR027417">
    <property type="entry name" value="P-loop_NTPase"/>
</dbReference>
<keyword evidence="6" id="KW-1185">Reference proteome</keyword>
<dbReference type="EMBL" id="JBBJCI010000037">
    <property type="protein sequence ID" value="KAK7250394.1"/>
    <property type="molecule type" value="Genomic_DNA"/>
</dbReference>
<dbReference type="SMART" id="SM00382">
    <property type="entry name" value="AAA"/>
    <property type="match status" value="1"/>
</dbReference>
<evidence type="ECO:0000256" key="3">
    <source>
        <dbReference type="ARBA" id="ARBA00022840"/>
    </source>
</evidence>
<dbReference type="Gene3D" id="3.40.50.300">
    <property type="entry name" value="P-loop containing nucleotide triphosphate hydrolases"/>
    <property type="match status" value="1"/>
</dbReference>
<evidence type="ECO:0000259" key="4">
    <source>
        <dbReference type="SMART" id="SM00382"/>
    </source>
</evidence>
<protein>
    <submittedName>
        <fullName evidence="5">Mitochondrial chaperone BCS1</fullName>
    </submittedName>
</protein>
<proteinExistence type="inferred from homology"/>
<organism evidence="5 6">
    <name type="scientific">Aureococcus anophagefferens</name>
    <name type="common">Harmful bloom alga</name>
    <dbReference type="NCBI Taxonomy" id="44056"/>
    <lineage>
        <taxon>Eukaryota</taxon>
        <taxon>Sar</taxon>
        <taxon>Stramenopiles</taxon>
        <taxon>Ochrophyta</taxon>
        <taxon>Pelagophyceae</taxon>
        <taxon>Pelagomonadales</taxon>
        <taxon>Pelagomonadaceae</taxon>
        <taxon>Aureococcus</taxon>
    </lineage>
</organism>
<dbReference type="Pfam" id="PF25426">
    <property type="entry name" value="AAA_lid_BCS1"/>
    <property type="match status" value="1"/>
</dbReference>
<evidence type="ECO:0000313" key="6">
    <source>
        <dbReference type="Proteomes" id="UP001363151"/>
    </source>
</evidence>
<keyword evidence="2" id="KW-0547">Nucleotide-binding</keyword>
<name>A0ABR1GBS3_AURAN</name>
<comment type="caution">
    <text evidence="5">The sequence shown here is derived from an EMBL/GenBank/DDBJ whole genome shotgun (WGS) entry which is preliminary data.</text>
</comment>
<dbReference type="InterPro" id="IPR050747">
    <property type="entry name" value="Mitochondrial_chaperone_BCS1"/>
</dbReference>
<evidence type="ECO:0000313" key="5">
    <source>
        <dbReference type="EMBL" id="KAK7250394.1"/>
    </source>
</evidence>
<accession>A0ABR1GBS3</accession>
<keyword evidence="3" id="KW-0067">ATP-binding</keyword>
<dbReference type="InterPro" id="IPR003959">
    <property type="entry name" value="ATPase_AAA_core"/>
</dbReference>